<feature type="region of interest" description="Disordered" evidence="1">
    <location>
        <begin position="18"/>
        <end position="47"/>
    </location>
</feature>
<feature type="region of interest" description="Disordered" evidence="1">
    <location>
        <begin position="60"/>
        <end position="83"/>
    </location>
</feature>
<dbReference type="OrthoDB" id="8402090at2"/>
<evidence type="ECO:0000256" key="1">
    <source>
        <dbReference type="SAM" id="MobiDB-lite"/>
    </source>
</evidence>
<name>A0A9Q8Y994_ENSAD</name>
<evidence type="ECO:0000313" key="2">
    <source>
        <dbReference type="EMBL" id="USJ24036.1"/>
    </source>
</evidence>
<sequence>MKIDNSISNYYFSQRRQQAGTIAPIEESGGDARPRQAPTIAPPSTSNALSNALWMTAARDGESTASISAKEGPAASDGSVSDELLKEAKKSLVEKIREQVLKAMGLTEADLKEMPPEQRQAAEEEIRKAVERAMGVEQQRDVATADLANGGDDIP</sequence>
<evidence type="ECO:0000313" key="3">
    <source>
        <dbReference type="Proteomes" id="UP001055460"/>
    </source>
</evidence>
<gene>
    <name evidence="2" type="ORF">NE863_03320</name>
</gene>
<dbReference type="RefSeq" id="WP_110818474.1">
    <property type="nucleotide sequence ID" value="NZ_CP098807.1"/>
</dbReference>
<proteinExistence type="predicted"/>
<dbReference type="AlphaFoldDB" id="A0A9Q8Y994"/>
<dbReference type="EMBL" id="CP098807">
    <property type="protein sequence ID" value="USJ24036.1"/>
    <property type="molecule type" value="Genomic_DNA"/>
</dbReference>
<protein>
    <submittedName>
        <fullName evidence="2">Uncharacterized protein</fullName>
    </submittedName>
</protein>
<reference evidence="2" key="1">
    <citation type="submission" date="2022-06" db="EMBL/GenBank/DDBJ databases">
        <title>Physiological and biochemical characterization and genomic elucidation of a strain of the genus Ensifer adhaerens M8 that combines arsenic oxidation and chromium reduction.</title>
        <authorList>
            <person name="Li X."/>
            <person name="Yu c."/>
        </authorList>
    </citation>
    <scope>NUCLEOTIDE SEQUENCE</scope>
    <source>
        <strain evidence="2">M8</strain>
    </source>
</reference>
<accession>A0A9Q8Y994</accession>
<dbReference type="Proteomes" id="UP001055460">
    <property type="component" value="Chromosome"/>
</dbReference>
<organism evidence="2 3">
    <name type="scientific">Ensifer adhaerens</name>
    <name type="common">Sinorhizobium morelense</name>
    <dbReference type="NCBI Taxonomy" id="106592"/>
    <lineage>
        <taxon>Bacteria</taxon>
        <taxon>Pseudomonadati</taxon>
        <taxon>Pseudomonadota</taxon>
        <taxon>Alphaproteobacteria</taxon>
        <taxon>Hyphomicrobiales</taxon>
        <taxon>Rhizobiaceae</taxon>
        <taxon>Sinorhizobium/Ensifer group</taxon>
        <taxon>Ensifer</taxon>
    </lineage>
</organism>
<feature type="region of interest" description="Disordered" evidence="1">
    <location>
        <begin position="133"/>
        <end position="155"/>
    </location>
</feature>